<dbReference type="EMBL" id="CP017449">
    <property type="protein sequence ID" value="AOV18815.1"/>
    <property type="molecule type" value="Genomic_DNA"/>
</dbReference>
<gene>
    <name evidence="1" type="ORF">BJI67_16380</name>
</gene>
<evidence type="ECO:0000313" key="1">
    <source>
        <dbReference type="EMBL" id="AOV18815.1"/>
    </source>
</evidence>
<sequence>MKSVTSQRSRRALERLLAQGGWEIRRLVLEIDSVRSQVNVECFRDDGLWVRAVKHPSGHGRLDRFQRTECLGQLHETAAGWPQSRQIRDMFLGRQYTSGARNLMRVLTQYLVDNASHPVSLASMRAAWAPLMQPRISHEESDEPF</sequence>
<dbReference type="Proteomes" id="UP000095342">
    <property type="component" value="Plasmid pAPV6"/>
</dbReference>
<keyword evidence="1" id="KW-0614">Plasmid</keyword>
<evidence type="ECO:0000313" key="2">
    <source>
        <dbReference type="Proteomes" id="UP000095342"/>
    </source>
</evidence>
<reference evidence="1 2" key="1">
    <citation type="submission" date="2016-09" db="EMBL/GenBank/DDBJ databases">
        <title>Acidihalobacter prosperus V6 (DSM14174).</title>
        <authorList>
            <person name="Khaleque H.N."/>
            <person name="Ramsay J.P."/>
            <person name="Murphy R.J.T."/>
            <person name="Kaksonen A.H."/>
            <person name="Boxall N.J."/>
            <person name="Watkin E.L.J."/>
        </authorList>
    </citation>
    <scope>NUCLEOTIDE SEQUENCE [LARGE SCALE GENOMIC DNA]</scope>
    <source>
        <strain evidence="1 2">V6</strain>
        <plasmid evidence="2">papv6</plasmid>
    </source>
</reference>
<dbReference type="KEGG" id="aaeo:BJI67_16380"/>
<keyword evidence="2" id="KW-1185">Reference proteome</keyword>
<protein>
    <submittedName>
        <fullName evidence="1">Uncharacterized protein</fullName>
    </submittedName>
</protein>
<proteinExistence type="predicted"/>
<geneLocation type="plasmid" evidence="2">
    <name>papv6</name>
</geneLocation>
<dbReference type="AlphaFoldDB" id="A0A1D8KCX8"/>
<name>A0A1D8KCX8_9GAMM</name>
<organism evidence="1 2">
    <name type="scientific">Acidihalobacter aeolianus</name>
    <dbReference type="NCBI Taxonomy" id="2792603"/>
    <lineage>
        <taxon>Bacteria</taxon>
        <taxon>Pseudomonadati</taxon>
        <taxon>Pseudomonadota</taxon>
        <taxon>Gammaproteobacteria</taxon>
        <taxon>Chromatiales</taxon>
        <taxon>Ectothiorhodospiraceae</taxon>
        <taxon>Acidihalobacter</taxon>
    </lineage>
</organism>
<accession>A0A1D8KCX8</accession>